<protein>
    <recommendedName>
        <fullName evidence="4">Tyrosine specific protein phosphatases domain-containing protein</fullName>
    </recommendedName>
</protein>
<dbReference type="InterPro" id="IPR000340">
    <property type="entry name" value="Dual-sp_phosphatase_cat-dom"/>
</dbReference>
<evidence type="ECO:0000256" key="2">
    <source>
        <dbReference type="ARBA" id="ARBA00022912"/>
    </source>
</evidence>
<gene>
    <name evidence="5" type="ORF">N0V89_007171</name>
</gene>
<feature type="compositionally biased region" description="Polar residues" evidence="3">
    <location>
        <begin position="462"/>
        <end position="475"/>
    </location>
</feature>
<dbReference type="FunFam" id="3.90.190.10:FF:000090">
    <property type="entry name" value="Dual specificity phosphatase catalytic domain protein"/>
    <property type="match status" value="1"/>
</dbReference>
<dbReference type="InterPro" id="IPR029058">
    <property type="entry name" value="AB_hydrolase_fold"/>
</dbReference>
<evidence type="ECO:0000259" key="4">
    <source>
        <dbReference type="PROSITE" id="PS50056"/>
    </source>
</evidence>
<evidence type="ECO:0000313" key="6">
    <source>
        <dbReference type="Proteomes" id="UP001140513"/>
    </source>
</evidence>
<feature type="region of interest" description="Disordered" evidence="3">
    <location>
        <begin position="486"/>
        <end position="505"/>
    </location>
</feature>
<feature type="region of interest" description="Disordered" evidence="3">
    <location>
        <begin position="438"/>
        <end position="475"/>
    </location>
</feature>
<dbReference type="PANTHER" id="PTHR10367">
    <property type="entry name" value="MRNA-CAPPING ENZYME"/>
    <property type="match status" value="1"/>
</dbReference>
<dbReference type="EMBL" id="JAPEUX010000005">
    <property type="protein sequence ID" value="KAJ4351827.1"/>
    <property type="molecule type" value="Genomic_DNA"/>
</dbReference>
<dbReference type="RefSeq" id="XP_056070183.1">
    <property type="nucleotide sequence ID" value="XM_056215936.1"/>
</dbReference>
<dbReference type="Gene3D" id="3.40.50.1820">
    <property type="entry name" value="alpha/beta hydrolase"/>
    <property type="match status" value="1"/>
</dbReference>
<proteinExistence type="predicted"/>
<evidence type="ECO:0000256" key="1">
    <source>
        <dbReference type="ARBA" id="ARBA00022801"/>
    </source>
</evidence>
<dbReference type="InterPro" id="IPR029021">
    <property type="entry name" value="Prot-tyrosine_phosphatase-like"/>
</dbReference>
<comment type="caution">
    <text evidence="5">The sequence shown here is derived from an EMBL/GenBank/DDBJ whole genome shotgun (WGS) entry which is preliminary data.</text>
</comment>
<dbReference type="PROSITE" id="PS00383">
    <property type="entry name" value="TYR_PHOSPHATASE_1"/>
    <property type="match status" value="1"/>
</dbReference>
<dbReference type="InterPro" id="IPR000073">
    <property type="entry name" value="AB_hydrolase_1"/>
</dbReference>
<keyword evidence="2" id="KW-0904">Protein phosphatase</keyword>
<dbReference type="Pfam" id="PF00782">
    <property type="entry name" value="DSPc"/>
    <property type="match status" value="1"/>
</dbReference>
<sequence>MEPHSHPLLSQNGSPRLPQTLVLLLRTCLADPSNHPEPVAHTDLSVWPSIRRSVVNFLWLPNPFDRRWDTPILSLVGMVKLTALCGIGSALWLWSKRNEKGKRAASLDDSTHATEASDVDIIATDPGLLKKHSTIREFKVPNGFTYPRIRTFFRPHPQEQKLPQKPRPVPLLVFIHGLGGSVAQFNPILISLSNLASCLAIDLPGCGRSSFAPTAWEAYTTEALVQLLAVVIEAHRDCDGGQQVVVIGHSMGCSLSALLASSSSPYAHLISTHVAGLIAICPKSDPPTERQARQLSKAAAVPGFLFDLLRRWDRKGGLNSASVVRMAGPEADEETKRLQLRYNRQSRTKVWQRMAYGMCPDYSTGVPKGGLPGQEVWAGLELPVFLAAGAADQTTPVENVRRIVEFLGRDVDAIEPPSEKASLPIAAAPIDPVRVDPEMAEPKHQDSGIDAGDLPHVDDNTTGRASSSHYSQDQTSVHTMALSSAGESSVITPTGTDATDSGSTNLPVPCPRRLVVKTAIMPNPAAHSLLFAPTSSRIISGLIGSFLADHIDPRLSLAWQLQYLSTEGKWDVKNFKKWQAVQPVSQPIAGIFRAMKTLREVDEQHSPKIFVRQWAGKLRAVIDISHDSPVYDPKGLEAGGITYYKFPTVSKQPPTKDEVRTFIELIDKIRSEKKDGDEALIGVHCHYGFNRTGFFLVSYLIEKLGFKVQDAIDTFQQARPPGIRHNHFIDELHVRYFPGLKKAPTL</sequence>
<dbReference type="SMART" id="SM00195">
    <property type="entry name" value="DSPc"/>
    <property type="match status" value="1"/>
</dbReference>
<name>A0A9W8XJ49_9PLEO</name>
<dbReference type="InterPro" id="IPR000387">
    <property type="entry name" value="Tyr_Pase_dom"/>
</dbReference>
<dbReference type="SUPFAM" id="SSF52799">
    <property type="entry name" value="(Phosphotyrosine protein) phosphatases II"/>
    <property type="match status" value="1"/>
</dbReference>
<feature type="domain" description="Tyrosine specific protein phosphatases" evidence="4">
    <location>
        <begin position="660"/>
        <end position="720"/>
    </location>
</feature>
<dbReference type="Gene3D" id="3.90.190.10">
    <property type="entry name" value="Protein tyrosine phosphatase superfamily"/>
    <property type="match status" value="1"/>
</dbReference>
<dbReference type="GO" id="GO:0004721">
    <property type="term" value="F:phosphoprotein phosphatase activity"/>
    <property type="evidence" value="ECO:0007669"/>
    <property type="project" value="UniProtKB-KW"/>
</dbReference>
<feature type="compositionally biased region" description="Basic and acidic residues" evidence="3">
    <location>
        <begin position="438"/>
        <end position="461"/>
    </location>
</feature>
<dbReference type="GeneID" id="80910701"/>
<dbReference type="InterPro" id="IPR020422">
    <property type="entry name" value="TYR_PHOSPHATASE_DUAL_dom"/>
</dbReference>
<accession>A0A9W8XJ49</accession>
<dbReference type="Pfam" id="PF00561">
    <property type="entry name" value="Abhydrolase_1"/>
    <property type="match status" value="1"/>
</dbReference>
<dbReference type="CDD" id="cd14502">
    <property type="entry name" value="RNA_5'-triphosphatase"/>
    <property type="match status" value="1"/>
</dbReference>
<dbReference type="PROSITE" id="PS50056">
    <property type="entry name" value="TYR_PHOSPHATASE_2"/>
    <property type="match status" value="1"/>
</dbReference>
<keyword evidence="6" id="KW-1185">Reference proteome</keyword>
<keyword evidence="1" id="KW-0378">Hydrolase</keyword>
<evidence type="ECO:0000256" key="3">
    <source>
        <dbReference type="SAM" id="MobiDB-lite"/>
    </source>
</evidence>
<organism evidence="5 6">
    <name type="scientific">Didymosphaeria variabile</name>
    <dbReference type="NCBI Taxonomy" id="1932322"/>
    <lineage>
        <taxon>Eukaryota</taxon>
        <taxon>Fungi</taxon>
        <taxon>Dikarya</taxon>
        <taxon>Ascomycota</taxon>
        <taxon>Pezizomycotina</taxon>
        <taxon>Dothideomycetes</taxon>
        <taxon>Pleosporomycetidae</taxon>
        <taxon>Pleosporales</taxon>
        <taxon>Massarineae</taxon>
        <taxon>Didymosphaeriaceae</taxon>
        <taxon>Didymosphaeria</taxon>
    </lineage>
</organism>
<evidence type="ECO:0000313" key="5">
    <source>
        <dbReference type="EMBL" id="KAJ4351827.1"/>
    </source>
</evidence>
<dbReference type="AlphaFoldDB" id="A0A9W8XJ49"/>
<dbReference type="InterPro" id="IPR016130">
    <property type="entry name" value="Tyr_Pase_AS"/>
</dbReference>
<dbReference type="Proteomes" id="UP001140513">
    <property type="component" value="Unassembled WGS sequence"/>
</dbReference>
<dbReference type="GO" id="GO:0004484">
    <property type="term" value="F:mRNA guanylyltransferase activity"/>
    <property type="evidence" value="ECO:0007669"/>
    <property type="project" value="TreeGrafter"/>
</dbReference>
<dbReference type="SUPFAM" id="SSF53474">
    <property type="entry name" value="alpha/beta-Hydrolases"/>
    <property type="match status" value="1"/>
</dbReference>
<dbReference type="GO" id="GO:0006370">
    <property type="term" value="P:7-methylguanosine mRNA capping"/>
    <property type="evidence" value="ECO:0007669"/>
    <property type="project" value="TreeGrafter"/>
</dbReference>
<dbReference type="InterPro" id="IPR051029">
    <property type="entry name" value="mRNA_Capping_Enz/RNA_Phosphat"/>
</dbReference>
<reference evidence="5" key="1">
    <citation type="submission" date="2022-10" db="EMBL/GenBank/DDBJ databases">
        <title>Tapping the CABI collections for fungal endophytes: first genome assemblies for Collariella, Neodidymelliopsis, Ascochyta clinopodiicola, Didymella pomorum, Didymosphaeria variabile, Neocosmospora piperis and Neocucurbitaria cava.</title>
        <authorList>
            <person name="Hill R."/>
        </authorList>
    </citation>
    <scope>NUCLEOTIDE SEQUENCE</scope>
    <source>
        <strain evidence="5">IMI 356815</strain>
    </source>
</reference>
<dbReference type="PANTHER" id="PTHR10367:SF25">
    <property type="entry name" value="DUAL SPECIFICITY PHOSPHATASE CATALYTIC DOMAIN PROTEIN (AFU_ORTHOLOGUE AFUA_1G03540)"/>
    <property type="match status" value="1"/>
</dbReference>
<dbReference type="OrthoDB" id="428974at2759"/>